<evidence type="ECO:0000313" key="3">
    <source>
        <dbReference type="Proteomes" id="UP001219525"/>
    </source>
</evidence>
<feature type="region of interest" description="Disordered" evidence="1">
    <location>
        <begin position="228"/>
        <end position="322"/>
    </location>
</feature>
<sequence length="381" mass="41394">MCRRRGGRANGAGDVETAPAEVQRTQAARRRRGLRADSAGGVQEAGARWRRWHGGVQTTLGARRRRRGRGADGREVQPARVTCTGDVEDAEGVQTAWGGVQTARGACRGRRRRVEDARGVQTARGACKRREVTWKRPSLGPLVALKYLIKPASMPPHGNLKHKTSAINSQDLDSIRFDGDQDVNVRRVADLIAECNTSLKDALDVFGVLSGIIAAMIMAEMQRNVCAPRRRHPRSASAPHALVHRRHGSTATLAGSDDSREGGKWKKRRTSSLTRCSLRPASPNTPVPVQQDSAPHPFPAPATFLDVSDADRPHRGPRARGRQRTLTALGELRGCAAPRARHMTWDSTSMRAPGSALVLGGVLMEEPGADERNVLAVLDSY</sequence>
<comment type="caution">
    <text evidence="2">The sequence shown here is derived from an EMBL/GenBank/DDBJ whole genome shotgun (WGS) entry which is preliminary data.</text>
</comment>
<dbReference type="EMBL" id="JARJCW010000009">
    <property type="protein sequence ID" value="KAJ7220542.1"/>
    <property type="molecule type" value="Genomic_DNA"/>
</dbReference>
<accession>A0AAD6YIW0</accession>
<dbReference type="AlphaFoldDB" id="A0AAD6YIW0"/>
<name>A0AAD6YIW0_9AGAR</name>
<evidence type="ECO:0000256" key="1">
    <source>
        <dbReference type="SAM" id="MobiDB-lite"/>
    </source>
</evidence>
<feature type="region of interest" description="Disordered" evidence="1">
    <location>
        <begin position="1"/>
        <end position="77"/>
    </location>
</feature>
<keyword evidence="3" id="KW-1185">Reference proteome</keyword>
<protein>
    <submittedName>
        <fullName evidence="2">Uncharacterized protein</fullName>
    </submittedName>
</protein>
<evidence type="ECO:0000313" key="2">
    <source>
        <dbReference type="EMBL" id="KAJ7220542.1"/>
    </source>
</evidence>
<gene>
    <name evidence="2" type="ORF">GGX14DRAFT_388963</name>
</gene>
<reference evidence="2" key="1">
    <citation type="submission" date="2023-03" db="EMBL/GenBank/DDBJ databases">
        <title>Massive genome expansion in bonnet fungi (Mycena s.s.) driven by repeated elements and novel gene families across ecological guilds.</title>
        <authorList>
            <consortium name="Lawrence Berkeley National Laboratory"/>
            <person name="Harder C.B."/>
            <person name="Miyauchi S."/>
            <person name="Viragh M."/>
            <person name="Kuo A."/>
            <person name="Thoen E."/>
            <person name="Andreopoulos B."/>
            <person name="Lu D."/>
            <person name="Skrede I."/>
            <person name="Drula E."/>
            <person name="Henrissat B."/>
            <person name="Morin E."/>
            <person name="Kohler A."/>
            <person name="Barry K."/>
            <person name="LaButti K."/>
            <person name="Morin E."/>
            <person name="Salamov A."/>
            <person name="Lipzen A."/>
            <person name="Mereny Z."/>
            <person name="Hegedus B."/>
            <person name="Baldrian P."/>
            <person name="Stursova M."/>
            <person name="Weitz H."/>
            <person name="Taylor A."/>
            <person name="Grigoriev I.V."/>
            <person name="Nagy L.G."/>
            <person name="Martin F."/>
            <person name="Kauserud H."/>
        </authorList>
    </citation>
    <scope>NUCLEOTIDE SEQUENCE</scope>
    <source>
        <strain evidence="2">9144</strain>
    </source>
</reference>
<organism evidence="2 3">
    <name type="scientific">Mycena pura</name>
    <dbReference type="NCBI Taxonomy" id="153505"/>
    <lineage>
        <taxon>Eukaryota</taxon>
        <taxon>Fungi</taxon>
        <taxon>Dikarya</taxon>
        <taxon>Basidiomycota</taxon>
        <taxon>Agaricomycotina</taxon>
        <taxon>Agaricomycetes</taxon>
        <taxon>Agaricomycetidae</taxon>
        <taxon>Agaricales</taxon>
        <taxon>Marasmiineae</taxon>
        <taxon>Mycenaceae</taxon>
        <taxon>Mycena</taxon>
    </lineage>
</organism>
<proteinExistence type="predicted"/>
<feature type="compositionally biased region" description="Polar residues" evidence="1">
    <location>
        <begin position="282"/>
        <end position="293"/>
    </location>
</feature>
<dbReference type="Proteomes" id="UP001219525">
    <property type="component" value="Unassembled WGS sequence"/>
</dbReference>